<proteinExistence type="predicted"/>
<evidence type="ECO:0000313" key="2">
    <source>
        <dbReference type="EMBL" id="GHI75019.1"/>
    </source>
</evidence>
<dbReference type="EMBL" id="BNED01000005">
    <property type="protein sequence ID" value="GHI75019.1"/>
    <property type="molecule type" value="Genomic_DNA"/>
</dbReference>
<comment type="caution">
    <text evidence="2">The sequence shown here is derived from an EMBL/GenBank/DDBJ whole genome shotgun (WGS) entry which is preliminary data.</text>
</comment>
<organism evidence="2 3">
    <name type="scientific">Streptomyces spororaveus</name>
    <dbReference type="NCBI Taxonomy" id="284039"/>
    <lineage>
        <taxon>Bacteria</taxon>
        <taxon>Bacillati</taxon>
        <taxon>Actinomycetota</taxon>
        <taxon>Actinomycetes</taxon>
        <taxon>Kitasatosporales</taxon>
        <taxon>Streptomycetaceae</taxon>
        <taxon>Streptomyces</taxon>
    </lineage>
</organism>
<gene>
    <name evidence="2" type="ORF">Sspor_05800</name>
</gene>
<protein>
    <submittedName>
        <fullName evidence="2">Uncharacterized protein</fullName>
    </submittedName>
</protein>
<feature type="region of interest" description="Disordered" evidence="1">
    <location>
        <begin position="1"/>
        <end position="36"/>
    </location>
</feature>
<sequence>MWSSQRQARVLRELSQRALPDPEEHTAGQPAPIDTRVQHRRREFAATETAALRRGRDHAAAGRPAEAHSMTGTVGDKGAA</sequence>
<reference evidence="3" key="1">
    <citation type="submission" date="2023-07" db="EMBL/GenBank/DDBJ databases">
        <title>Whole genome shotgun sequence of Streptomyces spororaveus NBRC 15456.</title>
        <authorList>
            <person name="Komaki H."/>
            <person name="Tamura T."/>
        </authorList>
    </citation>
    <scope>NUCLEOTIDE SEQUENCE [LARGE SCALE GENOMIC DNA]</scope>
    <source>
        <strain evidence="3">NBRC 15456</strain>
    </source>
</reference>
<accession>A0ABQ3T3Q6</accession>
<evidence type="ECO:0000313" key="3">
    <source>
        <dbReference type="Proteomes" id="UP000608522"/>
    </source>
</evidence>
<feature type="compositionally biased region" description="Basic and acidic residues" evidence="1">
    <location>
        <begin position="10"/>
        <end position="26"/>
    </location>
</feature>
<name>A0ABQ3T3Q6_9ACTN</name>
<keyword evidence="3" id="KW-1185">Reference proteome</keyword>
<feature type="region of interest" description="Disordered" evidence="1">
    <location>
        <begin position="50"/>
        <end position="80"/>
    </location>
</feature>
<dbReference type="Proteomes" id="UP000608522">
    <property type="component" value="Unassembled WGS sequence"/>
</dbReference>
<evidence type="ECO:0000256" key="1">
    <source>
        <dbReference type="SAM" id="MobiDB-lite"/>
    </source>
</evidence>